<dbReference type="PANTHER" id="PTHR34976">
    <property type="entry name" value="RIBONUCLEASE YQCG-RELATED"/>
    <property type="match status" value="1"/>
</dbReference>
<gene>
    <name evidence="8" type="ORF">SAMN05421737_10396</name>
</gene>
<evidence type="ECO:0000256" key="6">
    <source>
        <dbReference type="ARBA" id="ARBA00034117"/>
    </source>
</evidence>
<evidence type="ECO:0000256" key="2">
    <source>
        <dbReference type="ARBA" id="ARBA00004613"/>
    </source>
</evidence>
<dbReference type="RefSeq" id="WP_090774958.1">
    <property type="nucleotide sequence ID" value="NZ_FMYM01000003.1"/>
</dbReference>
<dbReference type="PROSITE" id="PS51756">
    <property type="entry name" value="LXG"/>
    <property type="match status" value="1"/>
</dbReference>
<evidence type="ECO:0000256" key="1">
    <source>
        <dbReference type="ARBA" id="ARBA00004236"/>
    </source>
</evidence>
<dbReference type="InterPro" id="IPR044927">
    <property type="entry name" value="Endonuclea_NS_2"/>
</dbReference>
<dbReference type="EMBL" id="FMYM01000003">
    <property type="protein sequence ID" value="SDB90961.1"/>
    <property type="molecule type" value="Genomic_DNA"/>
</dbReference>
<comment type="subcellular location">
    <subcellularLocation>
        <location evidence="1">Cell membrane</location>
    </subcellularLocation>
    <subcellularLocation>
        <location evidence="2">Secreted</location>
    </subcellularLocation>
</comment>
<keyword evidence="4" id="KW-0964">Secreted</keyword>
<dbReference type="InterPro" id="IPR006829">
    <property type="entry name" value="LXG_dom"/>
</dbReference>
<evidence type="ECO:0000313" key="9">
    <source>
        <dbReference type="Proteomes" id="UP000242662"/>
    </source>
</evidence>
<accession>A0A1G6H9S6</accession>
<dbReference type="GO" id="GO:0005576">
    <property type="term" value="C:extracellular region"/>
    <property type="evidence" value="ECO:0007669"/>
    <property type="project" value="UniProtKB-SubCell"/>
</dbReference>
<dbReference type="InterPro" id="IPR051768">
    <property type="entry name" value="Bact_secretion_toxin"/>
</dbReference>
<keyword evidence="5" id="KW-0472">Membrane</keyword>
<evidence type="ECO:0000259" key="7">
    <source>
        <dbReference type="PROSITE" id="PS51756"/>
    </source>
</evidence>
<dbReference type="OrthoDB" id="7182479at2"/>
<dbReference type="PANTHER" id="PTHR34976:SF2">
    <property type="entry name" value="TYPE VII SECRETION SYSTEM PROTEIN ESSD"/>
    <property type="match status" value="1"/>
</dbReference>
<keyword evidence="3" id="KW-1003">Cell membrane</keyword>
<feature type="domain" description="LXG" evidence="7">
    <location>
        <begin position="1"/>
        <end position="234"/>
    </location>
</feature>
<dbReference type="STRING" id="1464122.SAMN05421737_10396"/>
<sequence>MAKFLDVAKHLNIIDQNISSIQRGLDHCDFKTAAITGVLDMQGSISGEGGEAMLRNYAELQLPALRTCRAFGTQLIEKLEKVKERILEFEPSEDGLVSEEYWGHEVPIGYNRVEEFLYENKTEIDALAARASAIMGKNIGKLDVTDVETNIDYARQHASDIVDGLHILDNECMSLLEEIDGDMEEFQAVLKQATDWTNTGGLFMTGVNINNVRTYFEDKKLHTEAPPLKWANDPMFNQAVANDPTLRRQVSILYTMVTMGAHPEVVAELALQLDDYYGHRISKAIIQAAAVSEPMDIAPGAGMYAFSFPIDYQFGYGRSIMEKPDIQYMGDVDVNKQLDANSRLRQSIEQDYATTIYQTMDRQVEAQTLRAKARAIMKDPEKAGEMDKWVHANALSKADPEKMEQLIYEELVKEKKREAASKGFYQSEEFSTMLDFTYGAGTVKSGVEAVTGVDPITGRQLDPVERILASVGMVFPVVKGASKAGKAVKGAGGAAQAAKGYMRVKYGDHYMRTNRKKVLKANVEYITPAGHLYRTDKYGRIRHVEGDLSIGAAKKNKYAQRVVGRGDRLPDDDGGHLIASMFKGSGQLDNLVPMNRNLNQQGAYRDLERRWEQALRAKPPQDVKVQIIPKYRGDSQRPEMFEVRYKIGNQGWQKKDLIND</sequence>
<dbReference type="GO" id="GO:0005886">
    <property type="term" value="C:plasma membrane"/>
    <property type="evidence" value="ECO:0007669"/>
    <property type="project" value="UniProtKB-SubCell"/>
</dbReference>
<proteinExistence type="inferred from homology"/>
<evidence type="ECO:0000256" key="5">
    <source>
        <dbReference type="ARBA" id="ARBA00023136"/>
    </source>
</evidence>
<dbReference type="Gene3D" id="3.40.570.10">
    <property type="entry name" value="Extracellular Endonuclease, subunit A"/>
    <property type="match status" value="1"/>
</dbReference>
<reference evidence="9" key="1">
    <citation type="submission" date="2016-09" db="EMBL/GenBank/DDBJ databases">
        <authorList>
            <person name="Varghese N."/>
            <person name="Submissions S."/>
        </authorList>
    </citation>
    <scope>NUCLEOTIDE SEQUENCE [LARGE SCALE GENOMIC DNA]</scope>
    <source>
        <strain evidence="9">25nlg</strain>
    </source>
</reference>
<protein>
    <submittedName>
        <fullName evidence="8">Pre-toxin TG</fullName>
    </submittedName>
</protein>
<dbReference type="AlphaFoldDB" id="A0A1G6H9S6"/>
<name>A0A1G6H9S6_9BACI</name>
<dbReference type="Pfam" id="PF04740">
    <property type="entry name" value="LXG"/>
    <property type="match status" value="1"/>
</dbReference>
<evidence type="ECO:0000256" key="3">
    <source>
        <dbReference type="ARBA" id="ARBA00022475"/>
    </source>
</evidence>
<dbReference type="InterPro" id="IPR027797">
    <property type="entry name" value="PT-TG_dom"/>
</dbReference>
<dbReference type="Proteomes" id="UP000242662">
    <property type="component" value="Unassembled WGS sequence"/>
</dbReference>
<dbReference type="Pfam" id="PF14449">
    <property type="entry name" value="PT-TG"/>
    <property type="match status" value="1"/>
</dbReference>
<dbReference type="InterPro" id="IPR044929">
    <property type="entry name" value="DNA/RNA_non-sp_Endonuclease_sf"/>
</dbReference>
<organism evidence="8 9">
    <name type="scientific">Shouchella lonarensis</name>
    <dbReference type="NCBI Taxonomy" id="1464122"/>
    <lineage>
        <taxon>Bacteria</taxon>
        <taxon>Bacillati</taxon>
        <taxon>Bacillota</taxon>
        <taxon>Bacilli</taxon>
        <taxon>Bacillales</taxon>
        <taxon>Bacillaceae</taxon>
        <taxon>Shouchella</taxon>
    </lineage>
</organism>
<comment type="similarity">
    <text evidence="6">In the N-terminal section; belongs to the LXG family.</text>
</comment>
<evidence type="ECO:0000313" key="8">
    <source>
        <dbReference type="EMBL" id="SDB90961.1"/>
    </source>
</evidence>
<keyword evidence="9" id="KW-1185">Reference proteome</keyword>
<evidence type="ECO:0000256" key="4">
    <source>
        <dbReference type="ARBA" id="ARBA00022525"/>
    </source>
</evidence>
<dbReference type="Pfam" id="PF13930">
    <property type="entry name" value="Endonuclea_NS_2"/>
    <property type="match status" value="1"/>
</dbReference>